<protein>
    <recommendedName>
        <fullName evidence="1">DNA/pantothenate metabolism flavoprotein C-terminal domain-containing protein</fullName>
    </recommendedName>
</protein>
<proteinExistence type="predicted"/>
<feature type="domain" description="DNA/pantothenate metabolism flavoprotein C-terminal" evidence="1">
    <location>
        <begin position="21"/>
        <end position="190"/>
    </location>
</feature>
<evidence type="ECO:0000313" key="2">
    <source>
        <dbReference type="EMBL" id="KKM70321.1"/>
    </source>
</evidence>
<dbReference type="InterPro" id="IPR007085">
    <property type="entry name" value="DNA/pantothenate-metab_flavo_C"/>
</dbReference>
<evidence type="ECO:0000259" key="1">
    <source>
        <dbReference type="Pfam" id="PF04127"/>
    </source>
</evidence>
<organism evidence="2">
    <name type="scientific">marine sediment metagenome</name>
    <dbReference type="NCBI Taxonomy" id="412755"/>
    <lineage>
        <taxon>unclassified sequences</taxon>
        <taxon>metagenomes</taxon>
        <taxon>ecological metagenomes</taxon>
    </lineage>
</organism>
<dbReference type="EMBL" id="LAZR01009840">
    <property type="protein sequence ID" value="KKM70321.1"/>
    <property type="molecule type" value="Genomic_DNA"/>
</dbReference>
<dbReference type="Gene3D" id="3.40.50.10300">
    <property type="entry name" value="CoaB-like"/>
    <property type="match status" value="1"/>
</dbReference>
<comment type="caution">
    <text evidence="2">The sequence shown here is derived from an EMBL/GenBank/DDBJ whole genome shotgun (WGS) entry which is preliminary data.</text>
</comment>
<dbReference type="AlphaFoldDB" id="A0A0F9K6P9"/>
<dbReference type="GO" id="GO:0015937">
    <property type="term" value="P:coenzyme A biosynthetic process"/>
    <property type="evidence" value="ECO:0007669"/>
    <property type="project" value="UniProtKB-ARBA"/>
</dbReference>
<reference evidence="2" key="1">
    <citation type="journal article" date="2015" name="Nature">
        <title>Complex archaea that bridge the gap between prokaryotes and eukaryotes.</title>
        <authorList>
            <person name="Spang A."/>
            <person name="Saw J.H."/>
            <person name="Jorgensen S.L."/>
            <person name="Zaremba-Niedzwiedzka K."/>
            <person name="Martijn J."/>
            <person name="Lind A.E."/>
            <person name="van Eijk R."/>
            <person name="Schleper C."/>
            <person name="Guy L."/>
            <person name="Ettema T.J."/>
        </authorList>
    </citation>
    <scope>NUCLEOTIDE SEQUENCE</scope>
</reference>
<sequence>MKIAHVITRMILGGAQENTLLTCEAIRAGHDVTLITGPVPIDPPEGMKVVDIISVEGLKQALAVHFDRCDALIMAAAVGDFTVAEGRAGKIPRAGGPVQITLLPTEDILAGVTARRRADQMIVGFAVEDSADMDKARSEMTAKNCDYLVLNTPAAMASAESDACILSPDGLALPWARRSKAELAKAIVALLR</sequence>
<dbReference type="Pfam" id="PF04127">
    <property type="entry name" value="DFP"/>
    <property type="match status" value="1"/>
</dbReference>
<dbReference type="GO" id="GO:0003824">
    <property type="term" value="F:catalytic activity"/>
    <property type="evidence" value="ECO:0007669"/>
    <property type="project" value="UniProtKB-ARBA"/>
</dbReference>
<name>A0A0F9K6P9_9ZZZZ</name>
<dbReference type="InterPro" id="IPR035929">
    <property type="entry name" value="CoaB-like_sf"/>
</dbReference>
<accession>A0A0F9K6P9</accession>
<dbReference type="SUPFAM" id="SSF102645">
    <property type="entry name" value="CoaB-like"/>
    <property type="match status" value="1"/>
</dbReference>
<gene>
    <name evidence="2" type="ORF">LCGC14_1441930</name>
</gene>